<protein>
    <submittedName>
        <fullName evidence="4">ADP-ribose pyrophosphatase YjhB (NUDIX family)</fullName>
    </submittedName>
</protein>
<dbReference type="PRINTS" id="PR00502">
    <property type="entry name" value="NUDIXFAMILY"/>
</dbReference>
<keyword evidence="2" id="KW-0378">Hydrolase</keyword>
<dbReference type="InterPro" id="IPR020476">
    <property type="entry name" value="Nudix_hydrolase"/>
</dbReference>
<comment type="caution">
    <text evidence="4">The sequence shown here is derived from an EMBL/GenBank/DDBJ whole genome shotgun (WGS) entry which is preliminary data.</text>
</comment>
<dbReference type="GO" id="GO:0006753">
    <property type="term" value="P:nucleoside phosphate metabolic process"/>
    <property type="evidence" value="ECO:0007669"/>
    <property type="project" value="TreeGrafter"/>
</dbReference>
<dbReference type="EMBL" id="RBIL01000002">
    <property type="protein sequence ID" value="RKQ86903.1"/>
    <property type="molecule type" value="Genomic_DNA"/>
</dbReference>
<dbReference type="InterPro" id="IPR015797">
    <property type="entry name" value="NUDIX_hydrolase-like_dom_sf"/>
</dbReference>
<evidence type="ECO:0000256" key="1">
    <source>
        <dbReference type="ARBA" id="ARBA00001946"/>
    </source>
</evidence>
<organism evidence="4 5">
    <name type="scientific">Solirubrobacter pauli</name>
    <dbReference type="NCBI Taxonomy" id="166793"/>
    <lineage>
        <taxon>Bacteria</taxon>
        <taxon>Bacillati</taxon>
        <taxon>Actinomycetota</taxon>
        <taxon>Thermoleophilia</taxon>
        <taxon>Solirubrobacterales</taxon>
        <taxon>Solirubrobacteraceae</taxon>
        <taxon>Solirubrobacter</taxon>
    </lineage>
</organism>
<dbReference type="Pfam" id="PF00293">
    <property type="entry name" value="NUDIX"/>
    <property type="match status" value="1"/>
</dbReference>
<dbReference type="PROSITE" id="PS51462">
    <property type="entry name" value="NUDIX"/>
    <property type="match status" value="1"/>
</dbReference>
<dbReference type="GO" id="GO:0016787">
    <property type="term" value="F:hydrolase activity"/>
    <property type="evidence" value="ECO:0007669"/>
    <property type="project" value="UniProtKB-KW"/>
</dbReference>
<feature type="domain" description="Nudix hydrolase" evidence="3">
    <location>
        <begin position="36"/>
        <end position="165"/>
    </location>
</feature>
<dbReference type="InterPro" id="IPR000086">
    <property type="entry name" value="NUDIX_hydrolase_dom"/>
</dbReference>
<dbReference type="CDD" id="cd24161">
    <property type="entry name" value="NUDIX_ADPRase_Ndx2"/>
    <property type="match status" value="1"/>
</dbReference>
<sequence>MRIVSTRTVYENRWMRVREDRTEHADGTPGLYGFIEKGPSALIVPLDAGHVWLVEQYRHPVKERFWEFPQGAIEAGEIAPEALARRELAEETGLRAARLDHLGRLHFAYGISDQAVDIFRASGLEPGEQALEATEQDLIVRRFTVEEVDAMVRENVIRDAASVAAWHLATR</sequence>
<dbReference type="PANTHER" id="PTHR11839:SF18">
    <property type="entry name" value="NUDIX HYDROLASE DOMAIN-CONTAINING PROTEIN"/>
    <property type="match status" value="1"/>
</dbReference>
<dbReference type="GO" id="GO:0019693">
    <property type="term" value="P:ribose phosphate metabolic process"/>
    <property type="evidence" value="ECO:0007669"/>
    <property type="project" value="TreeGrafter"/>
</dbReference>
<dbReference type="RefSeq" id="WP_121255038.1">
    <property type="nucleotide sequence ID" value="NZ_RBIL01000002.1"/>
</dbReference>
<dbReference type="PANTHER" id="PTHR11839">
    <property type="entry name" value="UDP/ADP-SUGAR PYROPHOSPHATASE"/>
    <property type="match status" value="1"/>
</dbReference>
<dbReference type="OrthoDB" id="177518at2"/>
<dbReference type="AlphaFoldDB" id="A0A660L4Q4"/>
<evidence type="ECO:0000259" key="3">
    <source>
        <dbReference type="PROSITE" id="PS51462"/>
    </source>
</evidence>
<dbReference type="Proteomes" id="UP000278962">
    <property type="component" value="Unassembled WGS sequence"/>
</dbReference>
<reference evidence="4 5" key="1">
    <citation type="submission" date="2018-10" db="EMBL/GenBank/DDBJ databases">
        <title>Genomic Encyclopedia of Archaeal and Bacterial Type Strains, Phase II (KMG-II): from individual species to whole genera.</title>
        <authorList>
            <person name="Goeker M."/>
        </authorList>
    </citation>
    <scope>NUCLEOTIDE SEQUENCE [LARGE SCALE GENOMIC DNA]</scope>
    <source>
        <strain evidence="4 5">DSM 14954</strain>
    </source>
</reference>
<comment type="cofactor">
    <cofactor evidence="1">
        <name>Mg(2+)</name>
        <dbReference type="ChEBI" id="CHEBI:18420"/>
    </cofactor>
</comment>
<dbReference type="SUPFAM" id="SSF55811">
    <property type="entry name" value="Nudix"/>
    <property type="match status" value="1"/>
</dbReference>
<name>A0A660L4Q4_9ACTN</name>
<accession>A0A660L4Q4</accession>
<evidence type="ECO:0000256" key="2">
    <source>
        <dbReference type="ARBA" id="ARBA00022801"/>
    </source>
</evidence>
<evidence type="ECO:0000313" key="4">
    <source>
        <dbReference type="EMBL" id="RKQ86903.1"/>
    </source>
</evidence>
<proteinExistence type="predicted"/>
<dbReference type="Gene3D" id="3.90.79.10">
    <property type="entry name" value="Nucleoside Triphosphate Pyrophosphohydrolase"/>
    <property type="match status" value="1"/>
</dbReference>
<keyword evidence="5" id="KW-1185">Reference proteome</keyword>
<gene>
    <name evidence="4" type="ORF">C8N24_4920</name>
</gene>
<evidence type="ECO:0000313" key="5">
    <source>
        <dbReference type="Proteomes" id="UP000278962"/>
    </source>
</evidence>